<dbReference type="PANTHER" id="PTHR11138:SF5">
    <property type="entry name" value="METHIONYL-TRNA FORMYLTRANSFERASE, MITOCHONDRIAL"/>
    <property type="match status" value="1"/>
</dbReference>
<comment type="similarity">
    <text evidence="1">Belongs to the Fmt family.</text>
</comment>
<evidence type="ECO:0000256" key="4">
    <source>
        <dbReference type="ARBA" id="ARBA00022917"/>
    </source>
</evidence>
<dbReference type="VEuPathDB" id="FungiDB:SCHCODRAFT_02512030"/>
<dbReference type="OMA" id="KEWWNGV"/>
<feature type="non-terminal residue" evidence="7">
    <location>
        <position position="1"/>
    </location>
</feature>
<dbReference type="InterPro" id="IPR036477">
    <property type="entry name" value="Formyl_transf_N_sf"/>
</dbReference>
<dbReference type="EMBL" id="GL377310">
    <property type="protein sequence ID" value="EFI93772.1"/>
    <property type="molecule type" value="Genomic_DNA"/>
</dbReference>
<evidence type="ECO:0000256" key="3">
    <source>
        <dbReference type="ARBA" id="ARBA00022679"/>
    </source>
</evidence>
<dbReference type="eggNOG" id="KOG3082">
    <property type="taxonomic scope" value="Eukaryota"/>
</dbReference>
<reference evidence="7 8" key="1">
    <citation type="journal article" date="2010" name="Nat. Biotechnol.">
        <title>Genome sequence of the model mushroom Schizophyllum commune.</title>
        <authorList>
            <person name="Ohm R.A."/>
            <person name="de Jong J.F."/>
            <person name="Lugones L.G."/>
            <person name="Aerts A."/>
            <person name="Kothe E."/>
            <person name="Stajich J.E."/>
            <person name="de Vries R.P."/>
            <person name="Record E."/>
            <person name="Levasseur A."/>
            <person name="Baker S.E."/>
            <person name="Bartholomew K.A."/>
            <person name="Coutinho P.M."/>
            <person name="Erdmann S."/>
            <person name="Fowler T.J."/>
            <person name="Gathman A.C."/>
            <person name="Lombard V."/>
            <person name="Henrissat B."/>
            <person name="Knabe N."/>
            <person name="Kuees U."/>
            <person name="Lilly W.W."/>
            <person name="Lindquist E."/>
            <person name="Lucas S."/>
            <person name="Magnuson J.K."/>
            <person name="Piumi F."/>
            <person name="Raudaskoski M."/>
            <person name="Salamov A."/>
            <person name="Schmutz J."/>
            <person name="Schwarze F.W.M.R."/>
            <person name="vanKuyk P.A."/>
            <person name="Horton J.S."/>
            <person name="Grigoriev I.V."/>
            <person name="Woesten H.A.B."/>
        </authorList>
    </citation>
    <scope>NUCLEOTIDE SEQUENCE [LARGE SCALE GENOMIC DNA]</scope>
    <source>
        <strain evidence="8">H4-8 / FGSC 9210</strain>
    </source>
</reference>
<dbReference type="InterPro" id="IPR041711">
    <property type="entry name" value="Met-tRNA-FMT_N"/>
</dbReference>
<organism evidence="8">
    <name type="scientific">Schizophyllum commune (strain H4-8 / FGSC 9210)</name>
    <name type="common">Split gill fungus</name>
    <dbReference type="NCBI Taxonomy" id="578458"/>
    <lineage>
        <taxon>Eukaryota</taxon>
        <taxon>Fungi</taxon>
        <taxon>Dikarya</taxon>
        <taxon>Basidiomycota</taxon>
        <taxon>Agaricomycotina</taxon>
        <taxon>Agaricomycetes</taxon>
        <taxon>Agaricomycetidae</taxon>
        <taxon>Agaricales</taxon>
        <taxon>Schizophyllaceae</taxon>
        <taxon>Schizophyllum</taxon>
    </lineage>
</organism>
<dbReference type="InterPro" id="IPR002376">
    <property type="entry name" value="Formyl_transf_N"/>
</dbReference>
<dbReference type="Pfam" id="PF00551">
    <property type="entry name" value="Formyl_trans_N"/>
    <property type="match status" value="1"/>
</dbReference>
<keyword evidence="3" id="KW-0808">Transferase</keyword>
<proteinExistence type="inferred from homology"/>
<dbReference type="GO" id="GO:0004479">
    <property type="term" value="F:methionyl-tRNA formyltransferase activity"/>
    <property type="evidence" value="ECO:0007669"/>
    <property type="project" value="UniProtKB-EC"/>
</dbReference>
<dbReference type="HOGENOM" id="CLU_033347_2_0_1"/>
<feature type="domain" description="Formyl transferase N-terminal" evidence="5">
    <location>
        <begin position="88"/>
        <end position="190"/>
    </location>
</feature>
<dbReference type="SUPFAM" id="SSF53328">
    <property type="entry name" value="Formyltransferase"/>
    <property type="match status" value="1"/>
</dbReference>
<feature type="domain" description="Formyl transferase C-terminal" evidence="6">
    <location>
        <begin position="215"/>
        <end position="319"/>
    </location>
</feature>
<evidence type="ECO:0000256" key="1">
    <source>
        <dbReference type="ARBA" id="ARBA00010699"/>
    </source>
</evidence>
<evidence type="ECO:0000259" key="6">
    <source>
        <dbReference type="Pfam" id="PF02911"/>
    </source>
</evidence>
<dbReference type="GeneID" id="9591084"/>
<dbReference type="Gene3D" id="3.40.50.12230">
    <property type="match status" value="1"/>
</dbReference>
<dbReference type="STRING" id="578458.D8QE04"/>
<evidence type="ECO:0000313" key="7">
    <source>
        <dbReference type="EMBL" id="EFI93772.1"/>
    </source>
</evidence>
<sequence length="319" mass="35071">FKILYMGRDEFSCSVFKHLHDAKDVWQELHIATHPDEHVGRRGSQLSVSPLKTLGQSLDVPIYEIPHAKPEFKTWDVNAPTSQAAPSSHMLLTASFGRIIPQRMLAAFPPHNRLNVHPSPLPAYRGPAPIQHMLMAGERETAVCVIEMLRKVDAGAVWGREELAIPPDADFATMRDLLGDVGGRLLVRVLREKMRGTASSIAQAEDVSAPRAPLIQAADAMLDFARMSAEDIVRLQRAIGHQVRHRRARDDVADEVISLHGLSVEAEAPAFLTREAGGAMLHKPGRRILVRCAGGSVLGAREAKMQDKAQVGAVDWWNG</sequence>
<dbReference type="Pfam" id="PF02911">
    <property type="entry name" value="Formyl_trans_C"/>
    <property type="match status" value="1"/>
</dbReference>
<dbReference type="KEGG" id="scm:SCHCO_02512030"/>
<evidence type="ECO:0000259" key="5">
    <source>
        <dbReference type="Pfam" id="PF00551"/>
    </source>
</evidence>
<dbReference type="PANTHER" id="PTHR11138">
    <property type="entry name" value="METHIONYL-TRNA FORMYLTRANSFERASE"/>
    <property type="match status" value="1"/>
</dbReference>
<dbReference type="InterPro" id="IPR005793">
    <property type="entry name" value="Formyl_trans_C"/>
</dbReference>
<name>D8QE04_SCHCM</name>
<protein>
    <recommendedName>
        <fullName evidence="2">methionyl-tRNA formyltransferase</fullName>
        <ecNumber evidence="2">2.1.2.9</ecNumber>
    </recommendedName>
</protein>
<gene>
    <name evidence="7" type="ORF">SCHCODRAFT_40449</name>
</gene>
<evidence type="ECO:0000256" key="2">
    <source>
        <dbReference type="ARBA" id="ARBA00012261"/>
    </source>
</evidence>
<evidence type="ECO:0000313" key="8">
    <source>
        <dbReference type="Proteomes" id="UP000007431"/>
    </source>
</evidence>
<accession>D8QE04</accession>
<keyword evidence="4" id="KW-0648">Protein biosynthesis</keyword>
<feature type="non-terminal residue" evidence="7">
    <location>
        <position position="319"/>
    </location>
</feature>
<dbReference type="GO" id="GO:0005739">
    <property type="term" value="C:mitochondrion"/>
    <property type="evidence" value="ECO:0007669"/>
    <property type="project" value="TreeGrafter"/>
</dbReference>
<dbReference type="InParanoid" id="D8QE04"/>
<keyword evidence="8" id="KW-1185">Reference proteome</keyword>
<dbReference type="Proteomes" id="UP000007431">
    <property type="component" value="Unassembled WGS sequence"/>
</dbReference>
<dbReference type="EC" id="2.1.2.9" evidence="2"/>
<dbReference type="AlphaFoldDB" id="D8QE04"/>
<dbReference type="OrthoDB" id="10268103at2759"/>
<dbReference type="CDD" id="cd08646">
    <property type="entry name" value="FMT_core_Met-tRNA-FMT_N"/>
    <property type="match status" value="1"/>
</dbReference>
<dbReference type="FunCoup" id="D8QE04">
    <property type="interactions" value="238"/>
</dbReference>